<accession>A0A0A1DGV2</accession>
<dbReference type="OrthoDB" id="9939898at2"/>
<name>A0A0A1DGV2_NOCSI</name>
<dbReference type="GeneID" id="96607745"/>
<dbReference type="HOGENOM" id="CLU_2194197_0_0_11"/>
<protein>
    <submittedName>
        <fullName evidence="1">Uncharacterized protein</fullName>
    </submittedName>
</protein>
<evidence type="ECO:0000313" key="2">
    <source>
        <dbReference type="Proteomes" id="UP000030300"/>
    </source>
</evidence>
<organism evidence="1 2">
    <name type="scientific">Nocardioides simplex</name>
    <name type="common">Arthrobacter simplex</name>
    <dbReference type="NCBI Taxonomy" id="2045"/>
    <lineage>
        <taxon>Bacteria</taxon>
        <taxon>Bacillati</taxon>
        <taxon>Actinomycetota</taxon>
        <taxon>Actinomycetes</taxon>
        <taxon>Propionibacteriales</taxon>
        <taxon>Nocardioidaceae</taxon>
        <taxon>Pimelobacter</taxon>
    </lineage>
</organism>
<proteinExistence type="predicted"/>
<keyword evidence="2" id="KW-1185">Reference proteome</keyword>
<reference evidence="1 2" key="1">
    <citation type="journal article" date="2015" name="Genome Announc.">
        <title>Complete Genome Sequence of Steroid-Transforming Nocardioides simplex VKM Ac-2033D.</title>
        <authorList>
            <person name="Shtratnikova V.Y."/>
            <person name="Schelkunov M.I."/>
            <person name="Pekov Y.A."/>
            <person name="Fokina V.V."/>
            <person name="Logacheva M.D."/>
            <person name="Sokolov S.L."/>
            <person name="Bragin E.Y."/>
            <person name="Ashapkin V.V."/>
            <person name="Donova M.V."/>
        </authorList>
    </citation>
    <scope>NUCLEOTIDE SEQUENCE [LARGE SCALE GENOMIC DNA]</scope>
    <source>
        <strain evidence="1 2">VKM Ac-2033D</strain>
    </source>
</reference>
<dbReference type="Proteomes" id="UP000030300">
    <property type="component" value="Chromosome"/>
</dbReference>
<dbReference type="RefSeq" id="WP_038676240.1">
    <property type="nucleotide sequence ID" value="NZ_BJMC01000025.1"/>
</dbReference>
<gene>
    <name evidence="1" type="ORF">KR76_01940</name>
</gene>
<dbReference type="AlphaFoldDB" id="A0A0A1DGV2"/>
<evidence type="ECO:0000313" key="1">
    <source>
        <dbReference type="EMBL" id="AIY15837.1"/>
    </source>
</evidence>
<dbReference type="STRING" id="2045.KR76_01940"/>
<dbReference type="EMBL" id="CP009896">
    <property type="protein sequence ID" value="AIY15837.1"/>
    <property type="molecule type" value="Genomic_DNA"/>
</dbReference>
<dbReference type="KEGG" id="psim:KR76_01940"/>
<sequence length="108" mass="11547">MSNFAPKRTTYSNGDTRWLRNMLKASTRGVSVTFADVVKDANGLVKSGSLVAGKGLVLNEYTHKAGETHLISVVDGGDVDRRFLPAALTLAQENALKNVNFINGVTPA</sequence>